<evidence type="ECO:0000313" key="3">
    <source>
        <dbReference type="Proteomes" id="UP001595766"/>
    </source>
</evidence>
<name>A0ABV8EQM6_9BACT</name>
<keyword evidence="1" id="KW-0472">Membrane</keyword>
<keyword evidence="1" id="KW-0812">Transmembrane</keyword>
<keyword evidence="1" id="KW-1133">Transmembrane helix</keyword>
<gene>
    <name evidence="2" type="ORF">ACFOUP_16570</name>
</gene>
<dbReference type="RefSeq" id="WP_241296215.1">
    <property type="nucleotide sequence ID" value="NZ_JAKZGR010000012.1"/>
</dbReference>
<organism evidence="2 3">
    <name type="scientific">Belliella kenyensis</name>
    <dbReference type="NCBI Taxonomy" id="1472724"/>
    <lineage>
        <taxon>Bacteria</taxon>
        <taxon>Pseudomonadati</taxon>
        <taxon>Bacteroidota</taxon>
        <taxon>Cytophagia</taxon>
        <taxon>Cytophagales</taxon>
        <taxon>Cyclobacteriaceae</taxon>
        <taxon>Belliella</taxon>
    </lineage>
</organism>
<comment type="caution">
    <text evidence="2">The sequence shown here is derived from an EMBL/GenBank/DDBJ whole genome shotgun (WGS) entry which is preliminary data.</text>
</comment>
<protein>
    <recommendedName>
        <fullName evidence="4">FUSC family protein</fullName>
    </recommendedName>
</protein>
<accession>A0ABV8EQM6</accession>
<feature type="transmembrane region" description="Helical" evidence="1">
    <location>
        <begin position="26"/>
        <end position="48"/>
    </location>
</feature>
<evidence type="ECO:0000256" key="1">
    <source>
        <dbReference type="SAM" id="Phobius"/>
    </source>
</evidence>
<sequence>MEKKDIYSMTDEELLIEKKNLRNSKIFHALAIGFLAGIFFVGIVAWGISSKMNFGMLIPLMIPVFLIYKLAKKPDTSGDLVELLKKRGLY</sequence>
<proteinExistence type="predicted"/>
<dbReference type="Proteomes" id="UP001595766">
    <property type="component" value="Unassembled WGS sequence"/>
</dbReference>
<feature type="transmembrane region" description="Helical" evidence="1">
    <location>
        <begin position="54"/>
        <end position="71"/>
    </location>
</feature>
<reference evidence="3" key="1">
    <citation type="journal article" date="2019" name="Int. J. Syst. Evol. Microbiol.">
        <title>The Global Catalogue of Microorganisms (GCM) 10K type strain sequencing project: providing services to taxonomists for standard genome sequencing and annotation.</title>
        <authorList>
            <consortium name="The Broad Institute Genomics Platform"/>
            <consortium name="The Broad Institute Genome Sequencing Center for Infectious Disease"/>
            <person name="Wu L."/>
            <person name="Ma J."/>
        </authorList>
    </citation>
    <scope>NUCLEOTIDE SEQUENCE [LARGE SCALE GENOMIC DNA]</scope>
    <source>
        <strain evidence="3">CECT 8551</strain>
    </source>
</reference>
<evidence type="ECO:0008006" key="4">
    <source>
        <dbReference type="Google" id="ProtNLM"/>
    </source>
</evidence>
<evidence type="ECO:0000313" key="2">
    <source>
        <dbReference type="EMBL" id="MFC3978000.1"/>
    </source>
</evidence>
<keyword evidence="3" id="KW-1185">Reference proteome</keyword>
<dbReference type="EMBL" id="JBHSAV010000092">
    <property type="protein sequence ID" value="MFC3978000.1"/>
    <property type="molecule type" value="Genomic_DNA"/>
</dbReference>